<keyword evidence="5 9" id="KW-0378">Hydrolase</keyword>
<gene>
    <name evidence="9" type="ORF">BRLA_c021910</name>
</gene>
<dbReference type="Pfam" id="PF00730">
    <property type="entry name" value="HhH-GPD"/>
    <property type="match status" value="1"/>
</dbReference>
<evidence type="ECO:0000256" key="3">
    <source>
        <dbReference type="ARBA" id="ARBA00012000"/>
    </source>
</evidence>
<accession>A0A075R1P4</accession>
<name>A0A075R1P4_BRELA</name>
<keyword evidence="6" id="KW-0010">Activator</keyword>
<reference evidence="9 10" key="1">
    <citation type="journal article" date="2011" name="J. Bacteriol.">
        <title>Genome sequence of Brevibacillus laterosporus LMG 15441, a pathogen of invertebrates.</title>
        <authorList>
            <person name="Djukic M."/>
            <person name="Poehlein A."/>
            <person name="Thurmer A."/>
            <person name="Daniel R."/>
        </authorList>
    </citation>
    <scope>NUCLEOTIDE SEQUENCE [LARGE SCALE GENOMIC DNA]</scope>
    <source>
        <strain evidence="9 10">LMG 15441</strain>
    </source>
</reference>
<dbReference type="Proteomes" id="UP000005850">
    <property type="component" value="Chromosome"/>
</dbReference>
<dbReference type="GO" id="GO:0043916">
    <property type="term" value="F:DNA-7-methylguanine glycosylase activity"/>
    <property type="evidence" value="ECO:0007669"/>
    <property type="project" value="TreeGrafter"/>
</dbReference>
<evidence type="ECO:0000256" key="1">
    <source>
        <dbReference type="ARBA" id="ARBA00000086"/>
    </source>
</evidence>
<evidence type="ECO:0000256" key="7">
    <source>
        <dbReference type="ARBA" id="ARBA00023204"/>
    </source>
</evidence>
<dbReference type="GO" id="GO:0008725">
    <property type="term" value="F:DNA-3-methyladenine glycosylase activity"/>
    <property type="evidence" value="ECO:0007669"/>
    <property type="project" value="TreeGrafter"/>
</dbReference>
<dbReference type="InterPro" id="IPR012904">
    <property type="entry name" value="OGG_N"/>
</dbReference>
<dbReference type="Pfam" id="PF07934">
    <property type="entry name" value="OGG_N"/>
    <property type="match status" value="1"/>
</dbReference>
<evidence type="ECO:0000313" key="9">
    <source>
        <dbReference type="EMBL" id="AIG26512.1"/>
    </source>
</evidence>
<dbReference type="Gene3D" id="3.30.310.20">
    <property type="entry name" value="DNA-3-methyladenine glycosylase AlkA, N-terminal domain"/>
    <property type="match status" value="1"/>
</dbReference>
<dbReference type="GO" id="GO:0005737">
    <property type="term" value="C:cytoplasm"/>
    <property type="evidence" value="ECO:0007669"/>
    <property type="project" value="TreeGrafter"/>
</dbReference>
<evidence type="ECO:0000256" key="2">
    <source>
        <dbReference type="ARBA" id="ARBA00010817"/>
    </source>
</evidence>
<comment type="catalytic activity">
    <reaction evidence="1">
        <text>Hydrolysis of alkylated DNA, releasing 3-methyladenine, 3-methylguanine, 7-methylguanine and 7-methyladenine.</text>
        <dbReference type="EC" id="3.2.2.21"/>
    </reaction>
</comment>
<dbReference type="HOGENOM" id="CLU_000445_72_3_9"/>
<evidence type="ECO:0000259" key="8">
    <source>
        <dbReference type="SMART" id="SM00478"/>
    </source>
</evidence>
<organism evidence="9 10">
    <name type="scientific">Brevibacillus laterosporus LMG 15441</name>
    <dbReference type="NCBI Taxonomy" id="1042163"/>
    <lineage>
        <taxon>Bacteria</taxon>
        <taxon>Bacillati</taxon>
        <taxon>Bacillota</taxon>
        <taxon>Bacilli</taxon>
        <taxon>Bacillales</taxon>
        <taxon>Paenibacillaceae</taxon>
        <taxon>Brevibacillus</taxon>
    </lineage>
</organism>
<dbReference type="GO" id="GO:0008270">
    <property type="term" value="F:zinc ion binding"/>
    <property type="evidence" value="ECO:0007669"/>
    <property type="project" value="InterPro"/>
</dbReference>
<dbReference type="KEGG" id="blr:BRLA_c021910"/>
<dbReference type="GO" id="GO:0032993">
    <property type="term" value="C:protein-DNA complex"/>
    <property type="evidence" value="ECO:0007669"/>
    <property type="project" value="TreeGrafter"/>
</dbReference>
<evidence type="ECO:0000256" key="6">
    <source>
        <dbReference type="ARBA" id="ARBA00023159"/>
    </source>
</evidence>
<dbReference type="STRING" id="1042163.BRLA_c021910"/>
<dbReference type="Pfam" id="PF02805">
    <property type="entry name" value="Ada_Zn_binding"/>
    <property type="match status" value="1"/>
</dbReference>
<dbReference type="PANTHER" id="PTHR43003:SF12">
    <property type="entry name" value="DNA-3-METHYLADENINE GLYCOSYLASE"/>
    <property type="match status" value="1"/>
</dbReference>
<evidence type="ECO:0000256" key="5">
    <source>
        <dbReference type="ARBA" id="ARBA00022801"/>
    </source>
</evidence>
<dbReference type="AlphaFoldDB" id="A0A075R1P4"/>
<dbReference type="InterPro" id="IPR003265">
    <property type="entry name" value="HhH-GPD_domain"/>
</dbReference>
<dbReference type="InterPro" id="IPR011257">
    <property type="entry name" value="DNA_glycosylase"/>
</dbReference>
<dbReference type="EMBL" id="CP007806">
    <property type="protein sequence ID" value="AIG26512.1"/>
    <property type="molecule type" value="Genomic_DNA"/>
</dbReference>
<dbReference type="Gene3D" id="1.10.1670.10">
    <property type="entry name" value="Helix-hairpin-Helix base-excision DNA repair enzymes (C-terminal)"/>
    <property type="match status" value="1"/>
</dbReference>
<proteinExistence type="inferred from homology"/>
<feature type="domain" description="HhH-GPD" evidence="8">
    <location>
        <begin position="203"/>
        <end position="368"/>
    </location>
</feature>
<dbReference type="InterPro" id="IPR004026">
    <property type="entry name" value="Ada_DNA_repair_Zn-bd"/>
</dbReference>
<dbReference type="RefSeq" id="WP_003337376.1">
    <property type="nucleotide sequence ID" value="NZ_CP007806.1"/>
</dbReference>
<dbReference type="InterPro" id="IPR035451">
    <property type="entry name" value="Ada-like_dom_sf"/>
</dbReference>
<dbReference type="SUPFAM" id="SSF57884">
    <property type="entry name" value="Ada DNA repair protein, N-terminal domain (N-Ada 10)"/>
    <property type="match status" value="1"/>
</dbReference>
<dbReference type="InterPro" id="IPR023170">
    <property type="entry name" value="HhH_base_excis_C"/>
</dbReference>
<dbReference type="FunFam" id="1.10.340.30:FF:000004">
    <property type="entry name" value="DNA-3-methyladenine glycosylase II"/>
    <property type="match status" value="1"/>
</dbReference>
<dbReference type="SMART" id="SM00478">
    <property type="entry name" value="ENDO3c"/>
    <property type="match status" value="1"/>
</dbReference>
<comment type="similarity">
    <text evidence="2">Belongs to the alkylbase DNA glycosidase AlkA family.</text>
</comment>
<dbReference type="GO" id="GO:0006289">
    <property type="term" value="P:nucleotide-excision repair"/>
    <property type="evidence" value="ECO:0007669"/>
    <property type="project" value="InterPro"/>
</dbReference>
<keyword evidence="10" id="KW-1185">Reference proteome</keyword>
<dbReference type="EC" id="3.2.2.21" evidence="3"/>
<dbReference type="Gene3D" id="1.10.340.30">
    <property type="entry name" value="Hypothetical protein, domain 2"/>
    <property type="match status" value="1"/>
</dbReference>
<keyword evidence="4" id="KW-0227">DNA damage</keyword>
<evidence type="ECO:0000256" key="4">
    <source>
        <dbReference type="ARBA" id="ARBA00022763"/>
    </source>
</evidence>
<dbReference type="PROSITE" id="PS00516">
    <property type="entry name" value="ALKYLBASE_DNA_GLYCOS"/>
    <property type="match status" value="1"/>
</dbReference>
<dbReference type="GO" id="GO:0006285">
    <property type="term" value="P:base-excision repair, AP site formation"/>
    <property type="evidence" value="ECO:0007669"/>
    <property type="project" value="TreeGrafter"/>
</dbReference>
<keyword evidence="7" id="KW-0234">DNA repair</keyword>
<dbReference type="GO" id="GO:0008168">
    <property type="term" value="F:methyltransferase activity"/>
    <property type="evidence" value="ECO:0007669"/>
    <property type="project" value="InterPro"/>
</dbReference>
<dbReference type="InterPro" id="IPR000035">
    <property type="entry name" value="Alkylbase_DNA_glycsylse_CS"/>
</dbReference>
<keyword evidence="9" id="KW-0326">Glycosidase</keyword>
<dbReference type="PANTHER" id="PTHR43003">
    <property type="entry name" value="DNA-3-METHYLADENINE GLYCOSYLASE"/>
    <property type="match status" value="1"/>
</dbReference>
<sequence length="368" mass="42803">MEKTTSYPKWDAPYFTGKKIEKIYCFPWCTEKFHPENTIRFQSRANAEQAGYRPCRKCCSTLPIGAWTDKQSELTLVVPKEFSFNENMKYLSKEPNECLFYCKNHRIYRAIPIEAETPVVEIRSDQDNMLHIRFLGTTMPSCKWIRAEVARYVRDWFDLDTDLRPFYDLAKSDALLQRAVTTFSGLRNIGIPDLFEAICWGIIGQQINLPFAYTLKRRLVKAFGRSIECDDETYWIFPSPHDIAALTIEDLKRLQMTGKKCEYLIGVAQLMVEGKITKEQLGNCGDYKKAENMLVKIRGIGPWTANYVLMRCLRMPSAFPIDDVGLHNAIKYLQGTPQKPTKAEIVKLSATWTNWEAYATFYLWRFLY</sequence>
<protein>
    <recommendedName>
        <fullName evidence="3">DNA-3-methyladenine glycosylase II</fullName>
        <ecNumber evidence="3">3.2.2.21</ecNumber>
    </recommendedName>
</protein>
<dbReference type="eggNOG" id="COG0122">
    <property type="taxonomic scope" value="Bacteria"/>
</dbReference>
<dbReference type="GO" id="GO:0006307">
    <property type="term" value="P:DNA alkylation repair"/>
    <property type="evidence" value="ECO:0007669"/>
    <property type="project" value="TreeGrafter"/>
</dbReference>
<dbReference type="InterPro" id="IPR037046">
    <property type="entry name" value="AlkA_N_sf"/>
</dbReference>
<dbReference type="GO" id="GO:0008534">
    <property type="term" value="F:oxidized purine nucleobase lesion DNA N-glycosylase activity"/>
    <property type="evidence" value="ECO:0007669"/>
    <property type="project" value="InterPro"/>
</dbReference>
<evidence type="ECO:0000313" key="10">
    <source>
        <dbReference type="Proteomes" id="UP000005850"/>
    </source>
</evidence>
<dbReference type="CDD" id="cd00056">
    <property type="entry name" value="ENDO3c"/>
    <property type="match status" value="1"/>
</dbReference>
<dbReference type="GO" id="GO:0032131">
    <property type="term" value="F:alkylated DNA binding"/>
    <property type="evidence" value="ECO:0007669"/>
    <property type="project" value="TreeGrafter"/>
</dbReference>
<dbReference type="InterPro" id="IPR051912">
    <property type="entry name" value="Alkylbase_DNA_Glycosylase/TA"/>
</dbReference>
<dbReference type="GO" id="GO:0006355">
    <property type="term" value="P:regulation of DNA-templated transcription"/>
    <property type="evidence" value="ECO:0007669"/>
    <property type="project" value="InterPro"/>
</dbReference>
<dbReference type="SUPFAM" id="SSF48150">
    <property type="entry name" value="DNA-glycosylase"/>
    <property type="match status" value="1"/>
</dbReference>
<dbReference type="Gene3D" id="3.40.10.10">
    <property type="entry name" value="DNA Methylphosphotriester Repair Domain"/>
    <property type="match status" value="1"/>
</dbReference>